<evidence type="ECO:0000256" key="7">
    <source>
        <dbReference type="ARBA" id="ARBA00047899"/>
    </source>
</evidence>
<dbReference type="InterPro" id="IPR000719">
    <property type="entry name" value="Prot_kinase_dom"/>
</dbReference>
<keyword evidence="6" id="KW-0067">ATP-binding</keyword>
<feature type="domain" description="Protein kinase" evidence="9">
    <location>
        <begin position="4"/>
        <end position="274"/>
    </location>
</feature>
<dbReference type="PROSITE" id="PS50011">
    <property type="entry name" value="PROTEIN_KINASE_DOM"/>
    <property type="match status" value="1"/>
</dbReference>
<evidence type="ECO:0000259" key="9">
    <source>
        <dbReference type="PROSITE" id="PS50011"/>
    </source>
</evidence>
<keyword evidence="2" id="KW-0723">Serine/threonine-protein kinase</keyword>
<keyword evidence="3" id="KW-0808">Transferase</keyword>
<dbReference type="GO" id="GO:0004674">
    <property type="term" value="F:protein serine/threonine kinase activity"/>
    <property type="evidence" value="ECO:0007669"/>
    <property type="project" value="UniProtKB-KW"/>
</dbReference>
<sequence>MEKYKVVKDIGAGYIELGGLMRVKNSKELVAMKFIERGSKIDEDLVREIMKHKSLHHPNVIRFKEVNLIAFIFHTFGGFWLSIQVVSTPTHLAIVMEYAARGELYKHIRRAGRFSEDDARYLFQQLISAVSYCHAMQMCHRDLKLEDTFLDGSPEPCLKICDFSYSKSVVLQSCPSSKTRTAAYIPPEIFSCSEYDGKMADIWSCGVTLYVMLVGARPFEDRERPQKLRRFVFCIPHLPHQFVILFIFQNIKDVQYKIPDDRISIADIKKHPWFLKNLPSLLTETAQAAYFSKENQSFSVQAAEEIMKIVDATKRPPPVSLHIGGFGWGEKEGDAERQYEE</sequence>
<dbReference type="Gene3D" id="1.10.510.10">
    <property type="entry name" value="Transferase(Phosphotransferase) domain 1"/>
    <property type="match status" value="1"/>
</dbReference>
<name>A0A397Z2H5_BRACM</name>
<dbReference type="PANTHER" id="PTHR24343:SF376">
    <property type="entry name" value="SERINE_THREONINE-PROTEIN KINASE SRK2A-RELATED"/>
    <property type="match status" value="1"/>
</dbReference>
<dbReference type="EC" id="2.7.11.1" evidence="1"/>
<evidence type="ECO:0000256" key="2">
    <source>
        <dbReference type="ARBA" id="ARBA00022527"/>
    </source>
</evidence>
<dbReference type="AlphaFoldDB" id="A0A397Z2H5"/>
<evidence type="ECO:0000256" key="1">
    <source>
        <dbReference type="ARBA" id="ARBA00012513"/>
    </source>
</evidence>
<evidence type="ECO:0000256" key="5">
    <source>
        <dbReference type="ARBA" id="ARBA00022777"/>
    </source>
</evidence>
<proteinExistence type="predicted"/>
<reference evidence="10 11" key="1">
    <citation type="submission" date="2018-06" db="EMBL/GenBank/DDBJ databases">
        <title>WGS assembly of Brassica rapa FPsc.</title>
        <authorList>
            <person name="Bowman J."/>
            <person name="Kohchi T."/>
            <person name="Yamato K."/>
            <person name="Jenkins J."/>
            <person name="Shu S."/>
            <person name="Ishizaki K."/>
            <person name="Yamaoka S."/>
            <person name="Nishihama R."/>
            <person name="Nakamura Y."/>
            <person name="Berger F."/>
            <person name="Adam C."/>
            <person name="Aki S."/>
            <person name="Althoff F."/>
            <person name="Araki T."/>
            <person name="Arteaga-Vazquez M."/>
            <person name="Balasubrmanian S."/>
            <person name="Bauer D."/>
            <person name="Boehm C."/>
            <person name="Briginshaw L."/>
            <person name="Caballero-Perez J."/>
            <person name="Catarino B."/>
            <person name="Chen F."/>
            <person name="Chiyoda S."/>
            <person name="Chovatia M."/>
            <person name="Davies K."/>
            <person name="Delmans M."/>
            <person name="Demura T."/>
            <person name="Dierschke T."/>
            <person name="Dolan L."/>
            <person name="Dorantes-Acosta A."/>
            <person name="Eklund D."/>
            <person name="Florent S."/>
            <person name="Flores-Sandoval E."/>
            <person name="Fujiyama A."/>
            <person name="Fukuzawa H."/>
            <person name="Galik B."/>
            <person name="Grimanelli D."/>
            <person name="Grimwood J."/>
            <person name="Grossniklaus U."/>
            <person name="Hamada T."/>
            <person name="Haseloff J."/>
            <person name="Hetherington A."/>
            <person name="Higo A."/>
            <person name="Hirakawa Y."/>
            <person name="Hundley H."/>
            <person name="Ikeda Y."/>
            <person name="Inoue K."/>
            <person name="Inoue S."/>
            <person name="Ishida S."/>
            <person name="Jia Q."/>
            <person name="Kakita M."/>
            <person name="Kanazawa T."/>
            <person name="Kawai Y."/>
            <person name="Kawashima T."/>
            <person name="Kennedy M."/>
            <person name="Kinose K."/>
            <person name="Kinoshita T."/>
            <person name="Kohara Y."/>
            <person name="Koide E."/>
            <person name="Komatsu K."/>
            <person name="Kopischke S."/>
            <person name="Kubo M."/>
            <person name="Kyozuka J."/>
            <person name="Lagercrantz U."/>
            <person name="Lin S."/>
            <person name="Lindquist E."/>
            <person name="Lipzen A."/>
            <person name="Lu C."/>
            <person name="Luna E."/>
            <person name="Martienssen R."/>
            <person name="Minamino N."/>
            <person name="Mizutani M."/>
            <person name="Mizutani M."/>
            <person name="Mochizuki N."/>
            <person name="Monte I."/>
            <person name="Mosher R."/>
            <person name="Nagasaki H."/>
            <person name="Nakagami H."/>
            <person name="Naramoto S."/>
            <person name="Nishitani K."/>
            <person name="Ohtani M."/>
            <person name="Okamoto T."/>
            <person name="Okumura M."/>
            <person name="Phillips J."/>
            <person name="Pollak B."/>
            <person name="Reinders A."/>
            <person name="Roevekamp M."/>
            <person name="Sano R."/>
            <person name="Sawa S."/>
            <person name="Schmid M."/>
            <person name="Shirakawa M."/>
            <person name="Solano R."/>
            <person name="Spunde A."/>
            <person name="Suetsugu N."/>
            <person name="Sugano S."/>
            <person name="Sugiyama A."/>
            <person name="Sun R."/>
            <person name="Suzuki Y."/>
            <person name="Takenaka M."/>
            <person name="Takezawa D."/>
            <person name="Tomogane H."/>
            <person name="Tsuzuki M."/>
            <person name="Ueda T."/>
            <person name="Umeda M."/>
            <person name="Ward J."/>
            <person name="Watanabe Y."/>
            <person name="Yazaki K."/>
            <person name="Yokoyama R."/>
            <person name="Yoshitake Y."/>
            <person name="Yotsui I."/>
            <person name="Zachgo S."/>
            <person name="Schmutz J."/>
        </authorList>
    </citation>
    <scope>NUCLEOTIDE SEQUENCE [LARGE SCALE GENOMIC DNA]</scope>
    <source>
        <strain evidence="11">cv. B-3</strain>
    </source>
</reference>
<protein>
    <recommendedName>
        <fullName evidence="1">non-specific serine/threonine protein kinase</fullName>
        <ecNumber evidence="1">2.7.11.1</ecNumber>
    </recommendedName>
</protein>
<evidence type="ECO:0000256" key="6">
    <source>
        <dbReference type="ARBA" id="ARBA00022840"/>
    </source>
</evidence>
<dbReference type="EMBL" id="CM010633">
    <property type="protein sequence ID" value="RID57356.1"/>
    <property type="molecule type" value="Genomic_DNA"/>
</dbReference>
<dbReference type="PANTHER" id="PTHR24343">
    <property type="entry name" value="SERINE/THREONINE KINASE"/>
    <property type="match status" value="1"/>
</dbReference>
<gene>
    <name evidence="10" type="ORF">BRARA_F00733</name>
</gene>
<evidence type="ECO:0000256" key="8">
    <source>
        <dbReference type="ARBA" id="ARBA00048679"/>
    </source>
</evidence>
<evidence type="ECO:0000256" key="4">
    <source>
        <dbReference type="ARBA" id="ARBA00022741"/>
    </source>
</evidence>
<dbReference type="GO" id="GO:0006970">
    <property type="term" value="P:response to osmotic stress"/>
    <property type="evidence" value="ECO:0007669"/>
    <property type="project" value="UniProtKB-ARBA"/>
</dbReference>
<organism evidence="10 11">
    <name type="scientific">Brassica campestris</name>
    <name type="common">Field mustard</name>
    <dbReference type="NCBI Taxonomy" id="3711"/>
    <lineage>
        <taxon>Eukaryota</taxon>
        <taxon>Viridiplantae</taxon>
        <taxon>Streptophyta</taxon>
        <taxon>Embryophyta</taxon>
        <taxon>Tracheophyta</taxon>
        <taxon>Spermatophyta</taxon>
        <taxon>Magnoliopsida</taxon>
        <taxon>eudicotyledons</taxon>
        <taxon>Gunneridae</taxon>
        <taxon>Pentapetalae</taxon>
        <taxon>rosids</taxon>
        <taxon>malvids</taxon>
        <taxon>Brassicales</taxon>
        <taxon>Brassicaceae</taxon>
        <taxon>Brassiceae</taxon>
        <taxon>Brassica</taxon>
    </lineage>
</organism>
<dbReference type="Pfam" id="PF00069">
    <property type="entry name" value="Pkinase"/>
    <property type="match status" value="1"/>
</dbReference>
<comment type="catalytic activity">
    <reaction evidence="8">
        <text>L-seryl-[protein] + ATP = O-phospho-L-seryl-[protein] + ADP + H(+)</text>
        <dbReference type="Rhea" id="RHEA:17989"/>
        <dbReference type="Rhea" id="RHEA-COMP:9863"/>
        <dbReference type="Rhea" id="RHEA-COMP:11604"/>
        <dbReference type="ChEBI" id="CHEBI:15378"/>
        <dbReference type="ChEBI" id="CHEBI:29999"/>
        <dbReference type="ChEBI" id="CHEBI:30616"/>
        <dbReference type="ChEBI" id="CHEBI:83421"/>
        <dbReference type="ChEBI" id="CHEBI:456216"/>
        <dbReference type="EC" id="2.7.11.1"/>
    </reaction>
</comment>
<dbReference type="GO" id="GO:0005524">
    <property type="term" value="F:ATP binding"/>
    <property type="evidence" value="ECO:0007669"/>
    <property type="project" value="UniProtKB-KW"/>
</dbReference>
<dbReference type="InterPro" id="IPR011009">
    <property type="entry name" value="Kinase-like_dom_sf"/>
</dbReference>
<dbReference type="Proteomes" id="UP000264353">
    <property type="component" value="Chromosome A6"/>
</dbReference>
<evidence type="ECO:0000313" key="11">
    <source>
        <dbReference type="Proteomes" id="UP000264353"/>
    </source>
</evidence>
<keyword evidence="5" id="KW-0418">Kinase</keyword>
<comment type="catalytic activity">
    <reaction evidence="7">
        <text>L-threonyl-[protein] + ATP = O-phospho-L-threonyl-[protein] + ADP + H(+)</text>
        <dbReference type="Rhea" id="RHEA:46608"/>
        <dbReference type="Rhea" id="RHEA-COMP:11060"/>
        <dbReference type="Rhea" id="RHEA-COMP:11605"/>
        <dbReference type="ChEBI" id="CHEBI:15378"/>
        <dbReference type="ChEBI" id="CHEBI:30013"/>
        <dbReference type="ChEBI" id="CHEBI:30616"/>
        <dbReference type="ChEBI" id="CHEBI:61977"/>
        <dbReference type="ChEBI" id="CHEBI:456216"/>
        <dbReference type="EC" id="2.7.11.1"/>
    </reaction>
</comment>
<dbReference type="Gene3D" id="3.30.200.20">
    <property type="entry name" value="Phosphorylase Kinase, domain 1"/>
    <property type="match status" value="1"/>
</dbReference>
<accession>A0A397Z2H5</accession>
<evidence type="ECO:0000313" key="10">
    <source>
        <dbReference type="EMBL" id="RID57356.1"/>
    </source>
</evidence>
<dbReference type="SUPFAM" id="SSF56112">
    <property type="entry name" value="Protein kinase-like (PK-like)"/>
    <property type="match status" value="1"/>
</dbReference>
<keyword evidence="4" id="KW-0547">Nucleotide-binding</keyword>
<evidence type="ECO:0000256" key="3">
    <source>
        <dbReference type="ARBA" id="ARBA00022679"/>
    </source>
</evidence>